<keyword evidence="2" id="KW-1185">Reference proteome</keyword>
<evidence type="ECO:0000313" key="1">
    <source>
        <dbReference type="EMBL" id="BDG70498.1"/>
    </source>
</evidence>
<dbReference type="EMBL" id="AP025637">
    <property type="protein sequence ID" value="BDG70498.1"/>
    <property type="molecule type" value="Genomic_DNA"/>
</dbReference>
<accession>A0ABN6NVN4</accession>
<gene>
    <name evidence="1" type="ORF">Rmf_04270</name>
</gene>
<sequence length="84" mass="9555">MRGAQRRPSRSGRRWRWKVGSSVADTRRAFRQAPHNTCDKVLTALRWLGVQPDATLGVPVTMRQAFDADRRVIGERIHAQTVTS</sequence>
<organism evidence="1 2">
    <name type="scientific">Roseomonas fluvialis</name>
    <dbReference type="NCBI Taxonomy" id="1750527"/>
    <lineage>
        <taxon>Bacteria</taxon>
        <taxon>Pseudomonadati</taxon>
        <taxon>Pseudomonadota</taxon>
        <taxon>Alphaproteobacteria</taxon>
        <taxon>Acetobacterales</taxon>
        <taxon>Roseomonadaceae</taxon>
        <taxon>Roseomonas</taxon>
    </lineage>
</organism>
<dbReference type="Proteomes" id="UP000831327">
    <property type="component" value="Chromosome"/>
</dbReference>
<proteinExistence type="predicted"/>
<reference evidence="1 2" key="1">
    <citation type="journal article" date="2016" name="Microbes Environ.">
        <title>Phylogenetically diverse aerobic anoxygenic phototrophic bacteria isolated from epilithic biofilms in Tama river, Japan.</title>
        <authorList>
            <person name="Hirose S."/>
            <person name="Matsuura K."/>
            <person name="Haruta S."/>
        </authorList>
    </citation>
    <scope>NUCLEOTIDE SEQUENCE [LARGE SCALE GENOMIC DNA]</scope>
    <source>
        <strain evidence="1 2">S08</strain>
    </source>
</reference>
<name>A0ABN6NVN4_9PROT</name>
<protein>
    <submittedName>
        <fullName evidence="1">Uncharacterized protein</fullName>
    </submittedName>
</protein>
<evidence type="ECO:0000313" key="2">
    <source>
        <dbReference type="Proteomes" id="UP000831327"/>
    </source>
</evidence>